<organism evidence="5 6">
    <name type="scientific">Methyloceanibacter caenitepidi</name>
    <dbReference type="NCBI Taxonomy" id="1384459"/>
    <lineage>
        <taxon>Bacteria</taxon>
        <taxon>Pseudomonadati</taxon>
        <taxon>Pseudomonadota</taxon>
        <taxon>Alphaproteobacteria</taxon>
        <taxon>Hyphomicrobiales</taxon>
        <taxon>Hyphomicrobiaceae</taxon>
        <taxon>Methyloceanibacter</taxon>
    </lineage>
</organism>
<dbReference type="InterPro" id="IPR010819">
    <property type="entry name" value="AGE/CE"/>
</dbReference>
<dbReference type="RefSeq" id="WP_045363825.1">
    <property type="nucleotide sequence ID" value="NZ_AP014648.1"/>
</dbReference>
<evidence type="ECO:0000256" key="3">
    <source>
        <dbReference type="SAM" id="MobiDB-lite"/>
    </source>
</evidence>
<dbReference type="KEGG" id="mcg:GL4_0326"/>
<reference evidence="5 6" key="1">
    <citation type="submission" date="2014-09" db="EMBL/GenBank/DDBJ databases">
        <title>Genome sequencing of Methyloceanibacter caenitepidi Gela4.</title>
        <authorList>
            <person name="Takeuchi M."/>
            <person name="Susumu S."/>
            <person name="Kamagata Y."/>
            <person name="Oshima K."/>
            <person name="Hattori M."/>
            <person name="Iwasaki W."/>
        </authorList>
    </citation>
    <scope>NUCLEOTIDE SEQUENCE [LARGE SCALE GENOMIC DNA]</scope>
    <source>
        <strain evidence="5 6">Gela4</strain>
    </source>
</reference>
<dbReference type="InterPro" id="IPR024705">
    <property type="entry name" value="Ssp411"/>
</dbReference>
<proteinExistence type="inferred from homology"/>
<feature type="domain" description="Spermatogenesis-associated protein 20-like TRX" evidence="4">
    <location>
        <begin position="7"/>
        <end position="167"/>
    </location>
</feature>
<dbReference type="CDD" id="cd02955">
    <property type="entry name" value="SSP411"/>
    <property type="match status" value="1"/>
</dbReference>
<dbReference type="HOGENOM" id="CLU_014051_4_2_5"/>
<dbReference type="STRING" id="1384459.GL4_0326"/>
<feature type="compositionally biased region" description="Polar residues" evidence="3">
    <location>
        <begin position="1"/>
        <end position="16"/>
    </location>
</feature>
<dbReference type="PANTHER" id="PTHR42899:SF1">
    <property type="entry name" value="SPERMATOGENESIS-ASSOCIATED PROTEIN 20"/>
    <property type="match status" value="1"/>
</dbReference>
<name>A0A0A8JZE7_9HYPH</name>
<dbReference type="InterPro" id="IPR004879">
    <property type="entry name" value="Ssp411-like_TRX"/>
</dbReference>
<comment type="similarity">
    <text evidence="1">Belongs to the N-acylglucosamine 2-epimerase family.</text>
</comment>
<evidence type="ECO:0000313" key="6">
    <source>
        <dbReference type="Proteomes" id="UP000031643"/>
    </source>
</evidence>
<dbReference type="Gene3D" id="3.40.30.10">
    <property type="entry name" value="Glutaredoxin"/>
    <property type="match status" value="1"/>
</dbReference>
<dbReference type="GO" id="GO:0016853">
    <property type="term" value="F:isomerase activity"/>
    <property type="evidence" value="ECO:0007669"/>
    <property type="project" value="UniProtKB-KW"/>
</dbReference>
<protein>
    <submittedName>
        <fullName evidence="5">Thymidylate kinase</fullName>
        <ecNumber evidence="5">2.7.4.9</ecNumber>
    </submittedName>
</protein>
<dbReference type="SUPFAM" id="SSF48208">
    <property type="entry name" value="Six-hairpin glycosidases"/>
    <property type="match status" value="1"/>
</dbReference>
<dbReference type="EMBL" id="AP014648">
    <property type="protein sequence ID" value="BAQ15796.1"/>
    <property type="molecule type" value="Genomic_DNA"/>
</dbReference>
<dbReference type="GO" id="GO:0004798">
    <property type="term" value="F:dTMP kinase activity"/>
    <property type="evidence" value="ECO:0007669"/>
    <property type="project" value="UniProtKB-EC"/>
</dbReference>
<dbReference type="EC" id="2.7.4.9" evidence="5"/>
<sequence length="681" mass="75294">MAEQDGNQLADQTSPYLRQHKDNPVHWRPWGPDALAEAKRTGKPILLSVGYAACHWCHVMAHESFEDPETAAVMNDLFVNIKVDREERPDVDSIYMNALHMIGEQGGWPLTMFLTPDAEPFWGGTYFPKEQRYGRPAFVDVLRTVAHTFHAEPQKIRTNADALRSRLTPTQPKGEAVPLTDATLENWTQRFLQAVDPVTGGLRGAPKFPQTTFFSLLWRGGLRYDVESLRDAVDLTLTQICQGGIYDHVGGGFARYSVDERWLVPHFEKMLYDNALLIDLMTEVWRETKSPLFAKRIEETVAWLLREMVTEGGAFAASLDADSEGEEGKFYVWDFDEVKALLGAENIDFFADIYDVTPPGNFEGKNIPNRLYTVDLRDDDTEARLKGMLRTLFEGRSLRIRPGFDDKVLADWNGLVVAALANAATAFDRPEWLEAAEAAFDFVLMRMSMGVRLIHAYREGPGNAPATASDYANMIRAALALANATNNPEYVEQACAWTHVLDKHYWSEDLGGYHLAADDTADILVRPLNAHDDATPNANAMMVSNLVALASWTGHTTYTDRAERIIEAFGPAITANPVGHSGMLGAALDRLAPALIVLMVPEGGDPTAMRAALRDVSLPNAVVDEVWADETLPSTSPAAGKTVIDGKTTAYVCIGPQCSLPVTEPEKLVETIKTAREVTVA</sequence>
<keyword evidence="6" id="KW-1185">Reference proteome</keyword>
<dbReference type="SUPFAM" id="SSF52833">
    <property type="entry name" value="Thioredoxin-like"/>
    <property type="match status" value="1"/>
</dbReference>
<dbReference type="InterPro" id="IPR012341">
    <property type="entry name" value="6hp_glycosidase-like_sf"/>
</dbReference>
<dbReference type="InterPro" id="IPR008928">
    <property type="entry name" value="6-hairpin_glycosidase_sf"/>
</dbReference>
<keyword evidence="5" id="KW-0808">Transferase</keyword>
<keyword evidence="5" id="KW-0418">Kinase</keyword>
<evidence type="ECO:0000256" key="1">
    <source>
        <dbReference type="ARBA" id="ARBA00008558"/>
    </source>
</evidence>
<dbReference type="InterPro" id="IPR036249">
    <property type="entry name" value="Thioredoxin-like_sf"/>
</dbReference>
<evidence type="ECO:0000259" key="4">
    <source>
        <dbReference type="Pfam" id="PF03190"/>
    </source>
</evidence>
<accession>A0A0A8JZE7</accession>
<dbReference type="Proteomes" id="UP000031643">
    <property type="component" value="Chromosome"/>
</dbReference>
<dbReference type="PIRSF" id="PIRSF006402">
    <property type="entry name" value="UCP006402_thioredoxin"/>
    <property type="match status" value="1"/>
</dbReference>
<dbReference type="Pfam" id="PF07221">
    <property type="entry name" value="GlcNAc_2-epim"/>
    <property type="match status" value="1"/>
</dbReference>
<keyword evidence="2" id="KW-0413">Isomerase</keyword>
<dbReference type="PANTHER" id="PTHR42899">
    <property type="entry name" value="SPERMATOGENESIS-ASSOCIATED PROTEIN 20"/>
    <property type="match status" value="1"/>
</dbReference>
<dbReference type="GO" id="GO:0005975">
    <property type="term" value="P:carbohydrate metabolic process"/>
    <property type="evidence" value="ECO:0007669"/>
    <property type="project" value="InterPro"/>
</dbReference>
<dbReference type="Gene3D" id="1.50.10.10">
    <property type="match status" value="1"/>
</dbReference>
<dbReference type="Pfam" id="PF03190">
    <property type="entry name" value="Thioredox_DsbH"/>
    <property type="match status" value="1"/>
</dbReference>
<feature type="region of interest" description="Disordered" evidence="3">
    <location>
        <begin position="1"/>
        <end position="25"/>
    </location>
</feature>
<dbReference type="OrthoDB" id="9762614at2"/>
<gene>
    <name evidence="5" type="ORF">GL4_0326</name>
</gene>
<evidence type="ECO:0000256" key="2">
    <source>
        <dbReference type="ARBA" id="ARBA00023235"/>
    </source>
</evidence>
<evidence type="ECO:0000313" key="5">
    <source>
        <dbReference type="EMBL" id="BAQ15796.1"/>
    </source>
</evidence>
<dbReference type="AlphaFoldDB" id="A0A0A8JZE7"/>